<feature type="transmembrane region" description="Helical" evidence="3">
    <location>
        <begin position="241"/>
        <end position="263"/>
    </location>
</feature>
<dbReference type="InterPro" id="IPR011701">
    <property type="entry name" value="MFS"/>
</dbReference>
<dbReference type="OMA" id="IACIAHW"/>
<evidence type="ECO:0000313" key="6">
    <source>
        <dbReference type="Proteomes" id="UP000016924"/>
    </source>
</evidence>
<comment type="subcellular location">
    <subcellularLocation>
        <location evidence="1">Membrane</location>
        <topology evidence="1">Multi-pass membrane protein</topology>
    </subcellularLocation>
</comment>
<feature type="transmembrane region" description="Helical" evidence="3">
    <location>
        <begin position="85"/>
        <end position="110"/>
    </location>
</feature>
<dbReference type="SUPFAM" id="SSF103473">
    <property type="entry name" value="MFS general substrate transporter"/>
    <property type="match status" value="1"/>
</dbReference>
<reference evidence="6" key="1">
    <citation type="submission" date="2012-06" db="EMBL/GenBank/DDBJ databases">
        <title>The genome sequence of Coniosporium apollinis CBS 100218.</title>
        <authorList>
            <consortium name="The Broad Institute Genome Sequencing Platform"/>
            <person name="Cuomo C."/>
            <person name="Gorbushina A."/>
            <person name="Noack S."/>
            <person name="Walker B."/>
            <person name="Young S.K."/>
            <person name="Zeng Q."/>
            <person name="Gargeya S."/>
            <person name="Fitzgerald M."/>
            <person name="Haas B."/>
            <person name="Abouelleil A."/>
            <person name="Alvarado L."/>
            <person name="Arachchi H.M."/>
            <person name="Berlin A.M."/>
            <person name="Chapman S.B."/>
            <person name="Goldberg J."/>
            <person name="Griggs A."/>
            <person name="Gujja S."/>
            <person name="Hansen M."/>
            <person name="Howarth C."/>
            <person name="Imamovic A."/>
            <person name="Larimer J."/>
            <person name="McCowan C."/>
            <person name="Montmayeur A."/>
            <person name="Murphy C."/>
            <person name="Neiman D."/>
            <person name="Pearson M."/>
            <person name="Priest M."/>
            <person name="Roberts A."/>
            <person name="Saif S."/>
            <person name="Shea T."/>
            <person name="Sisk P."/>
            <person name="Sykes S."/>
            <person name="Wortman J."/>
            <person name="Nusbaum C."/>
            <person name="Birren B."/>
        </authorList>
    </citation>
    <scope>NUCLEOTIDE SEQUENCE [LARGE SCALE GENOMIC DNA]</scope>
    <source>
        <strain evidence="6">CBS 100218</strain>
    </source>
</reference>
<dbReference type="GeneID" id="19899662"/>
<sequence>MSLPQIRESIVLHQRPHSIEQPDNTHLESLSGFQDYTYRLGGPDAAQQSDEASLSENPLHTSELGLRREDEAELSIEGGWQAYRILLGAFCALLPSSGLLNSTGTFQAYVTNNQLKDHSSQQIGWIFSLFMFLMVFGGVLVGPVFDAYGLRPLLIPGFLGFVGALMAFSVSAEYYQFLLSFGVLGGLSASMLWTTSLATVGHWFFRRRGMATAIITTAGPVGGIIFPILFEKLVPLIGFPWTVRVISFISLGLGIVATILMKTRLPPSHTVKYKINLQSFKDRRFLITILALYAIDLSCMIPPSYITTYALAHGVPNALSYQLVALLNAAQVLGRTVPGWIADRWGRFNTMVLSSLPCAVVILALWLRADSTGSIVAFAVLFGLLSGTAHSLTPVCISQLCATDEYASKYGTAYLFVSSATLIGIPISGAILGEKQDFSRLIWFCGAFYLASAALFGVARVAGAGWKVRKIY</sequence>
<dbReference type="GO" id="GO:0022857">
    <property type="term" value="F:transmembrane transporter activity"/>
    <property type="evidence" value="ECO:0007669"/>
    <property type="project" value="InterPro"/>
</dbReference>
<keyword evidence="3" id="KW-1133">Transmembrane helix</keyword>
<organism evidence="5 6">
    <name type="scientific">Coniosporium apollinis (strain CBS 100218)</name>
    <name type="common">Rock-inhabiting black yeast</name>
    <dbReference type="NCBI Taxonomy" id="1168221"/>
    <lineage>
        <taxon>Eukaryota</taxon>
        <taxon>Fungi</taxon>
        <taxon>Dikarya</taxon>
        <taxon>Ascomycota</taxon>
        <taxon>Pezizomycotina</taxon>
        <taxon>Dothideomycetes</taxon>
        <taxon>Dothideomycetes incertae sedis</taxon>
        <taxon>Coniosporium</taxon>
    </lineage>
</organism>
<feature type="transmembrane region" description="Helical" evidence="3">
    <location>
        <begin position="153"/>
        <end position="171"/>
    </location>
</feature>
<dbReference type="RefSeq" id="XP_007778441.1">
    <property type="nucleotide sequence ID" value="XM_007780251.1"/>
</dbReference>
<name>R7YMV6_CONA1</name>
<dbReference type="PROSITE" id="PS50850">
    <property type="entry name" value="MFS"/>
    <property type="match status" value="1"/>
</dbReference>
<dbReference type="OrthoDB" id="410267at2759"/>
<feature type="transmembrane region" description="Helical" evidence="3">
    <location>
        <begin position="284"/>
        <end position="306"/>
    </location>
</feature>
<dbReference type="AlphaFoldDB" id="R7YMV6"/>
<dbReference type="InterPro" id="IPR036259">
    <property type="entry name" value="MFS_trans_sf"/>
</dbReference>
<dbReference type="PANTHER" id="PTHR11360:SF240">
    <property type="entry name" value="MONOCARBOXYLATE TRANSPORTER (EUROFUNG)-RELATED"/>
    <property type="match status" value="1"/>
</dbReference>
<dbReference type="Gene3D" id="1.20.1250.20">
    <property type="entry name" value="MFS general substrate transporter like domains"/>
    <property type="match status" value="2"/>
</dbReference>
<feature type="domain" description="Major facilitator superfamily (MFS) profile" evidence="4">
    <location>
        <begin position="81"/>
        <end position="472"/>
    </location>
</feature>
<keyword evidence="3" id="KW-0812">Transmembrane</keyword>
<feature type="transmembrane region" description="Helical" evidence="3">
    <location>
        <begin position="375"/>
        <end position="401"/>
    </location>
</feature>
<dbReference type="Pfam" id="PF07690">
    <property type="entry name" value="MFS_1"/>
    <property type="match status" value="1"/>
</dbReference>
<dbReference type="EMBL" id="JH767561">
    <property type="protein sequence ID" value="EON63124.1"/>
    <property type="molecule type" value="Genomic_DNA"/>
</dbReference>
<dbReference type="Proteomes" id="UP000016924">
    <property type="component" value="Unassembled WGS sequence"/>
</dbReference>
<evidence type="ECO:0000256" key="1">
    <source>
        <dbReference type="ARBA" id="ARBA00004141"/>
    </source>
</evidence>
<feature type="transmembrane region" description="Helical" evidence="3">
    <location>
        <begin position="210"/>
        <end position="229"/>
    </location>
</feature>
<evidence type="ECO:0000313" key="5">
    <source>
        <dbReference type="EMBL" id="EON63124.1"/>
    </source>
</evidence>
<dbReference type="GO" id="GO:0016020">
    <property type="term" value="C:membrane"/>
    <property type="evidence" value="ECO:0007669"/>
    <property type="project" value="UniProtKB-SubCell"/>
</dbReference>
<accession>R7YMV6</accession>
<feature type="transmembrane region" description="Helical" evidence="3">
    <location>
        <begin position="177"/>
        <end position="198"/>
    </location>
</feature>
<dbReference type="HOGENOM" id="CLU_001265_1_0_1"/>
<dbReference type="CDD" id="cd17352">
    <property type="entry name" value="MFS_MCT_SLC16"/>
    <property type="match status" value="1"/>
</dbReference>
<evidence type="ECO:0000256" key="3">
    <source>
        <dbReference type="SAM" id="Phobius"/>
    </source>
</evidence>
<feature type="transmembrane region" description="Helical" evidence="3">
    <location>
        <begin position="122"/>
        <end position="141"/>
    </location>
</feature>
<proteinExistence type="inferred from homology"/>
<feature type="transmembrane region" description="Helical" evidence="3">
    <location>
        <begin position="413"/>
        <end position="432"/>
    </location>
</feature>
<evidence type="ECO:0000259" key="4">
    <source>
        <dbReference type="PROSITE" id="PS50850"/>
    </source>
</evidence>
<feature type="transmembrane region" description="Helical" evidence="3">
    <location>
        <begin position="350"/>
        <end position="369"/>
    </location>
</feature>
<dbReference type="InterPro" id="IPR020846">
    <property type="entry name" value="MFS_dom"/>
</dbReference>
<keyword evidence="6" id="KW-1185">Reference proteome</keyword>
<keyword evidence="3" id="KW-0472">Membrane</keyword>
<protein>
    <recommendedName>
        <fullName evidence="4">Major facilitator superfamily (MFS) profile domain-containing protein</fullName>
    </recommendedName>
</protein>
<dbReference type="PANTHER" id="PTHR11360">
    <property type="entry name" value="MONOCARBOXYLATE TRANSPORTER"/>
    <property type="match status" value="1"/>
</dbReference>
<feature type="transmembrane region" description="Helical" evidence="3">
    <location>
        <begin position="438"/>
        <end position="462"/>
    </location>
</feature>
<comment type="similarity">
    <text evidence="2">Belongs to the major facilitator superfamily. Monocarboxylate porter (TC 2.A.1.13) family.</text>
</comment>
<dbReference type="InterPro" id="IPR050327">
    <property type="entry name" value="Proton-linked_MCT"/>
</dbReference>
<dbReference type="eggNOG" id="KOG2504">
    <property type="taxonomic scope" value="Eukaryota"/>
</dbReference>
<evidence type="ECO:0000256" key="2">
    <source>
        <dbReference type="ARBA" id="ARBA00006727"/>
    </source>
</evidence>
<gene>
    <name evidence="5" type="ORF">W97_02351</name>
</gene>